<name>A0ABU3NJG5_9CHLR</name>
<proteinExistence type="predicted"/>
<dbReference type="SUPFAM" id="SSF49265">
    <property type="entry name" value="Fibronectin type III"/>
    <property type="match status" value="1"/>
</dbReference>
<evidence type="ECO:0000313" key="1">
    <source>
        <dbReference type="EMBL" id="MDT8897001.1"/>
    </source>
</evidence>
<keyword evidence="2" id="KW-1185">Reference proteome</keyword>
<dbReference type="EMBL" id="JAUHMF010000001">
    <property type="protein sequence ID" value="MDT8897001.1"/>
    <property type="molecule type" value="Genomic_DNA"/>
</dbReference>
<dbReference type="PROSITE" id="PS51257">
    <property type="entry name" value="PROKAR_LIPOPROTEIN"/>
    <property type="match status" value="1"/>
</dbReference>
<dbReference type="RefSeq" id="WP_315623651.1">
    <property type="nucleotide sequence ID" value="NZ_JAUHMF010000001.1"/>
</dbReference>
<reference evidence="1 2" key="1">
    <citation type="submission" date="2023-07" db="EMBL/GenBank/DDBJ databases">
        <title>Novel species of Thermanaerothrix with wide hydrolytic capabilities.</title>
        <authorList>
            <person name="Zayulina K.S."/>
            <person name="Podosokorskaya O.A."/>
            <person name="Elcheninov A.G."/>
        </authorList>
    </citation>
    <scope>NUCLEOTIDE SEQUENCE [LARGE SCALE GENOMIC DNA]</scope>
    <source>
        <strain evidence="1 2">4228-RoL</strain>
    </source>
</reference>
<gene>
    <name evidence="1" type="ORF">QYE77_01895</name>
</gene>
<sequence>MTTSKINSLFIGAVIGLLFLFACSPIKPIKGEDYLLDKISTNTLPPLPEETTGLIPSFSPMPSFTLTLSPTHTFTQTLTPTITLTPTPSATFTVTFTPTFDFPDVVVKMQAHCRYGPARAFLHAADLYPGDHGTVRGRFQYSAWLYVKFDKLNYFCWVSPSVVDVNGDITRVYFTKPRLPGPSVLYPPPSNVQAIRDGTQVTVSWSRVSMTEDDDRGYMLDVFVCQQGNLIWWPVGLSDQYQTSYTFTDEPGCAQPSGGVLYTVEKHGYSQPANIPWPVP</sequence>
<protein>
    <recommendedName>
        <fullName evidence="3">Fibronectin type-III domain-containing protein</fullName>
    </recommendedName>
</protein>
<accession>A0ABU3NJG5</accession>
<organism evidence="1 2">
    <name type="scientific">Thermanaerothrix solaris</name>
    <dbReference type="NCBI Taxonomy" id="3058434"/>
    <lineage>
        <taxon>Bacteria</taxon>
        <taxon>Bacillati</taxon>
        <taxon>Chloroflexota</taxon>
        <taxon>Anaerolineae</taxon>
        <taxon>Anaerolineales</taxon>
        <taxon>Anaerolineaceae</taxon>
        <taxon>Thermanaerothrix</taxon>
    </lineage>
</organism>
<dbReference type="InterPro" id="IPR036116">
    <property type="entry name" value="FN3_sf"/>
</dbReference>
<evidence type="ECO:0008006" key="3">
    <source>
        <dbReference type="Google" id="ProtNLM"/>
    </source>
</evidence>
<evidence type="ECO:0000313" key="2">
    <source>
        <dbReference type="Proteomes" id="UP001254165"/>
    </source>
</evidence>
<comment type="caution">
    <text evidence="1">The sequence shown here is derived from an EMBL/GenBank/DDBJ whole genome shotgun (WGS) entry which is preliminary data.</text>
</comment>
<dbReference type="Proteomes" id="UP001254165">
    <property type="component" value="Unassembled WGS sequence"/>
</dbReference>